<dbReference type="GO" id="GO:0005737">
    <property type="term" value="C:cytoplasm"/>
    <property type="evidence" value="ECO:0007669"/>
    <property type="project" value="TreeGrafter"/>
</dbReference>
<dbReference type="InterPro" id="IPR055378">
    <property type="entry name" value="GH3_C"/>
</dbReference>
<dbReference type="AlphaFoldDB" id="A0A835Q2A3"/>
<protein>
    <submittedName>
        <fullName evidence="5">Uncharacterized protein</fullName>
    </submittedName>
</protein>
<dbReference type="Pfam" id="PF03321">
    <property type="entry name" value="GH3"/>
    <property type="match status" value="1"/>
</dbReference>
<evidence type="ECO:0000259" key="4">
    <source>
        <dbReference type="Pfam" id="PF23572"/>
    </source>
</evidence>
<organism evidence="5 6">
    <name type="scientific">Vanilla planifolia</name>
    <name type="common">Vanilla</name>
    <dbReference type="NCBI Taxonomy" id="51239"/>
    <lineage>
        <taxon>Eukaryota</taxon>
        <taxon>Viridiplantae</taxon>
        <taxon>Streptophyta</taxon>
        <taxon>Embryophyta</taxon>
        <taxon>Tracheophyta</taxon>
        <taxon>Spermatophyta</taxon>
        <taxon>Magnoliopsida</taxon>
        <taxon>Liliopsida</taxon>
        <taxon>Asparagales</taxon>
        <taxon>Orchidaceae</taxon>
        <taxon>Vanilloideae</taxon>
        <taxon>Vanilleae</taxon>
        <taxon>Vanilla</taxon>
    </lineage>
</organism>
<feature type="domain" description="GH3 middle" evidence="3">
    <location>
        <begin position="362"/>
        <end position="430"/>
    </location>
</feature>
<proteinExistence type="inferred from homology"/>
<dbReference type="InterPro" id="IPR055377">
    <property type="entry name" value="GH3_M"/>
</dbReference>
<reference evidence="5 6" key="1">
    <citation type="journal article" date="2020" name="Nat. Food">
        <title>A phased Vanilla planifolia genome enables genetic improvement of flavour and production.</title>
        <authorList>
            <person name="Hasing T."/>
            <person name="Tang H."/>
            <person name="Brym M."/>
            <person name="Khazi F."/>
            <person name="Huang T."/>
            <person name="Chambers A.H."/>
        </authorList>
    </citation>
    <scope>NUCLEOTIDE SEQUENCE [LARGE SCALE GENOMIC DNA]</scope>
    <source>
        <tissue evidence="5">Leaf</tissue>
    </source>
</reference>
<evidence type="ECO:0000259" key="3">
    <source>
        <dbReference type="Pfam" id="PF23571"/>
    </source>
</evidence>
<evidence type="ECO:0000313" key="6">
    <source>
        <dbReference type="Proteomes" id="UP000636800"/>
    </source>
</evidence>
<evidence type="ECO:0000313" key="5">
    <source>
        <dbReference type="EMBL" id="KAG0463363.1"/>
    </source>
</evidence>
<dbReference type="EMBL" id="JADCNL010000010">
    <property type="protein sequence ID" value="KAG0463363.1"/>
    <property type="molecule type" value="Genomic_DNA"/>
</dbReference>
<dbReference type="Pfam" id="PF23572">
    <property type="entry name" value="GH3_C"/>
    <property type="match status" value="1"/>
</dbReference>
<feature type="domain" description="GH3 C-terminal" evidence="4">
    <location>
        <begin position="447"/>
        <end position="564"/>
    </location>
</feature>
<dbReference type="PANTHER" id="PTHR31901:SF96">
    <property type="entry name" value="INDOLE-3-ACETIC ACID-AMIDO SYNTHETASE GH3.1-RELATED"/>
    <property type="match status" value="1"/>
</dbReference>
<gene>
    <name evidence="5" type="ORF">HPP92_019432</name>
</gene>
<dbReference type="InterPro" id="IPR004993">
    <property type="entry name" value="GH3"/>
</dbReference>
<dbReference type="Pfam" id="PF23571">
    <property type="entry name" value="GH3_M"/>
    <property type="match status" value="1"/>
</dbReference>
<evidence type="ECO:0000256" key="2">
    <source>
        <dbReference type="ARBA" id="ARBA00022598"/>
    </source>
</evidence>
<name>A0A835Q2A3_VANPL</name>
<keyword evidence="6" id="KW-1185">Reference proteome</keyword>
<evidence type="ECO:0000256" key="1">
    <source>
        <dbReference type="ARBA" id="ARBA00008068"/>
    </source>
</evidence>
<comment type="similarity">
    <text evidence="1">Belongs to the IAA-amido conjugating enzyme family.</text>
</comment>
<keyword evidence="2" id="KW-0436">Ligase</keyword>
<dbReference type="GO" id="GO:0016881">
    <property type="term" value="F:acid-amino acid ligase activity"/>
    <property type="evidence" value="ECO:0007669"/>
    <property type="project" value="TreeGrafter"/>
</dbReference>
<comment type="caution">
    <text evidence="5">The sequence shown here is derived from an EMBL/GenBank/DDBJ whole genome shotgun (WGS) entry which is preliminary data.</text>
</comment>
<dbReference type="OrthoDB" id="1741306at2759"/>
<sequence>MTTVFTFPNTNTVDEQTETEKLQQLEEMTVHVSETQEKLLAEILRRNAMTEYLKAHKMNGATGSKTFKQQVPMVTYEDLKPYINRIADGDRSAILTGVPISELHISTGTSSGENKLIPFNDEMARCRLLFFSFVMPVFNKNVASVAKGKALYFLFVKGETKTAGGIKTIGGMTSFLKSEYSRLQSSKFSSPFSSNTGPTAAILCPDTFQSMYAQMLCGLYHRLDVLRLGSIFASVVVRAIRFLQLHWHELAHDIATGTLNHAIVTDPSVRESISCVMTRPKPDLARFITEQCSSGEWAGIIRKIWPNTRFIDAIVTGSMSQYINMLEYYGDGLPLASTLYVSSECCMGINLRPLAPPSEVSYLLLPNVAYFEFLPVGDEQGLVDMAHVELGKEYELVITNFAGLYRYRLGDVLRVAGFYKKAPLFQFARRSGAVLSVDVEKTDEAMLQRAVDRAAYEAMPESGTGIAEFAGSVDTGTVPGHYVVYVELMAKRGVAAEVMGVFCRVMEKALMTENWYYKEGREASCSIGPLEIRVVRCGTFEKMAERAIARGAAIGQYKVPRCIKLKSDLEMLDSMVVASHFSSS</sequence>
<accession>A0A835Q2A3</accession>
<dbReference type="PANTHER" id="PTHR31901">
    <property type="entry name" value="GH3 DOMAIN-CONTAINING PROTEIN"/>
    <property type="match status" value="1"/>
</dbReference>
<dbReference type="Proteomes" id="UP000636800">
    <property type="component" value="Chromosome 10"/>
</dbReference>